<gene>
    <name evidence="1" type="ORF">I6U51_16455</name>
</gene>
<reference evidence="1" key="1">
    <citation type="submission" date="2020-12" db="EMBL/GenBank/DDBJ databases">
        <title>Clostridium thailandense sp. nov., a novel acetogenic bacterium isolated from peat land soil in Thailand.</title>
        <authorList>
            <person name="Chaikitkaew S."/>
            <person name="Birkeland N.K."/>
        </authorList>
    </citation>
    <scope>NUCLEOTIDE SEQUENCE</scope>
    <source>
        <strain evidence="1">DSM 17425</strain>
    </source>
</reference>
<dbReference type="Proteomes" id="UP000622687">
    <property type="component" value="Unassembled WGS sequence"/>
</dbReference>
<dbReference type="EMBL" id="JAEEGB010000022">
    <property type="protein sequence ID" value="MBI6874269.1"/>
    <property type="molecule type" value="Genomic_DNA"/>
</dbReference>
<feature type="non-terminal residue" evidence="1">
    <location>
        <position position="1"/>
    </location>
</feature>
<proteinExistence type="predicted"/>
<accession>A0A934HZX4</accession>
<sequence>GNSKNTEHMLGVFYLCKKVSNIPIPNRLAKLHSADGTAGETVWKSRLSLGNDRNTKRMLGVFLFI</sequence>
<name>A0A934HZX4_9CLOT</name>
<dbReference type="RefSeq" id="WP_211143666.1">
    <property type="nucleotide sequence ID" value="NZ_JAEEGB010000022.1"/>
</dbReference>
<keyword evidence="2" id="KW-1185">Reference proteome</keyword>
<comment type="caution">
    <text evidence="1">The sequence shown here is derived from an EMBL/GenBank/DDBJ whole genome shotgun (WGS) entry which is preliminary data.</text>
</comment>
<dbReference type="AlphaFoldDB" id="A0A934HZX4"/>
<organism evidence="1 2">
    <name type="scientific">Clostridium aciditolerans</name>
    <dbReference type="NCBI Taxonomy" id="339861"/>
    <lineage>
        <taxon>Bacteria</taxon>
        <taxon>Bacillati</taxon>
        <taxon>Bacillota</taxon>
        <taxon>Clostridia</taxon>
        <taxon>Eubacteriales</taxon>
        <taxon>Clostridiaceae</taxon>
        <taxon>Clostridium</taxon>
    </lineage>
</organism>
<protein>
    <submittedName>
        <fullName evidence="1">Uncharacterized protein</fullName>
    </submittedName>
</protein>
<evidence type="ECO:0000313" key="2">
    <source>
        <dbReference type="Proteomes" id="UP000622687"/>
    </source>
</evidence>
<evidence type="ECO:0000313" key="1">
    <source>
        <dbReference type="EMBL" id="MBI6874269.1"/>
    </source>
</evidence>